<name>A0A368N259_9GAMM</name>
<evidence type="ECO:0000256" key="3">
    <source>
        <dbReference type="ARBA" id="ARBA00022795"/>
    </source>
</evidence>
<keyword evidence="5" id="KW-0282">Flagellum</keyword>
<evidence type="ECO:0000313" key="6">
    <source>
        <dbReference type="Proteomes" id="UP000252558"/>
    </source>
</evidence>
<accession>A0A368N259</accession>
<organism evidence="5 6">
    <name type="scientific">Corallincola holothuriorum</name>
    <dbReference type="NCBI Taxonomy" id="2282215"/>
    <lineage>
        <taxon>Bacteria</taxon>
        <taxon>Pseudomonadati</taxon>
        <taxon>Pseudomonadota</taxon>
        <taxon>Gammaproteobacteria</taxon>
        <taxon>Alteromonadales</taxon>
        <taxon>Psychromonadaceae</taxon>
        <taxon>Corallincola</taxon>
    </lineage>
</organism>
<keyword evidence="3" id="KW-1005">Bacterial flagellum biogenesis</keyword>
<feature type="coiled-coil region" evidence="4">
    <location>
        <begin position="17"/>
        <end position="44"/>
    </location>
</feature>
<keyword evidence="4" id="KW-0175">Coiled coil</keyword>
<reference evidence="5 6" key="1">
    <citation type="submission" date="2018-07" db="EMBL/GenBank/DDBJ databases">
        <title>Corallincola holothuriorum sp. nov., a new facultative anaerobe isolated from sea cucumber Apostichopus japonicus.</title>
        <authorList>
            <person name="Xia H."/>
        </authorList>
    </citation>
    <scope>NUCLEOTIDE SEQUENCE [LARGE SCALE GENOMIC DNA]</scope>
    <source>
        <strain evidence="5 6">C4</strain>
    </source>
</reference>
<comment type="function">
    <text evidence="1">Required for the efficient initiation of filament assembly.</text>
</comment>
<keyword evidence="6" id="KW-1185">Reference proteome</keyword>
<keyword evidence="5" id="KW-0966">Cell projection</keyword>
<proteinExistence type="inferred from homology"/>
<dbReference type="Pfam" id="PF05130">
    <property type="entry name" value="FlgN"/>
    <property type="match status" value="1"/>
</dbReference>
<sequence length="151" mass="16943">MRYQSGVKRLENQDPIKQLLDHQVQQLEALQRLLKEELEALKHRDIEKINDISQQKTHHLTALQQADAQLAPLLASKENANHNEARQQIELMLETCKQLNEINGQALKMSMAGLARLQSMLAGVRNEKAGVTYDQTGQAKSGGKLGHGFKV</sequence>
<dbReference type="AlphaFoldDB" id="A0A368N259"/>
<keyword evidence="5" id="KW-0969">Cilium</keyword>
<evidence type="ECO:0000256" key="2">
    <source>
        <dbReference type="ARBA" id="ARBA00007703"/>
    </source>
</evidence>
<dbReference type="SUPFAM" id="SSF140566">
    <property type="entry name" value="FlgN-like"/>
    <property type="match status" value="1"/>
</dbReference>
<comment type="caution">
    <text evidence="5">The sequence shown here is derived from an EMBL/GenBank/DDBJ whole genome shotgun (WGS) entry which is preliminary data.</text>
</comment>
<dbReference type="EMBL" id="QPID01000013">
    <property type="protein sequence ID" value="RCU44602.1"/>
    <property type="molecule type" value="Genomic_DNA"/>
</dbReference>
<gene>
    <name evidence="5" type="ORF">DU002_17745</name>
</gene>
<dbReference type="GO" id="GO:0044780">
    <property type="term" value="P:bacterial-type flagellum assembly"/>
    <property type="evidence" value="ECO:0007669"/>
    <property type="project" value="InterPro"/>
</dbReference>
<dbReference type="Gene3D" id="1.20.58.300">
    <property type="entry name" value="FlgN-like"/>
    <property type="match status" value="1"/>
</dbReference>
<evidence type="ECO:0000313" key="5">
    <source>
        <dbReference type="EMBL" id="RCU44602.1"/>
    </source>
</evidence>
<dbReference type="Proteomes" id="UP000252558">
    <property type="component" value="Unassembled WGS sequence"/>
</dbReference>
<evidence type="ECO:0000256" key="4">
    <source>
        <dbReference type="SAM" id="Coils"/>
    </source>
</evidence>
<protein>
    <submittedName>
        <fullName evidence="5">Flagellar protein FlgN</fullName>
    </submittedName>
</protein>
<dbReference type="InterPro" id="IPR007809">
    <property type="entry name" value="FlgN-like"/>
</dbReference>
<dbReference type="InterPro" id="IPR036679">
    <property type="entry name" value="FlgN-like_sf"/>
</dbReference>
<comment type="similarity">
    <text evidence="2">Belongs to the FlgN family.</text>
</comment>
<evidence type="ECO:0000256" key="1">
    <source>
        <dbReference type="ARBA" id="ARBA00002397"/>
    </source>
</evidence>